<dbReference type="AlphaFoldDB" id="A0A150QR40"/>
<dbReference type="EMBL" id="JEMA01000400">
    <property type="protein sequence ID" value="KYF70430.1"/>
    <property type="molecule type" value="Genomic_DNA"/>
</dbReference>
<feature type="region of interest" description="Disordered" evidence="1">
    <location>
        <begin position="30"/>
        <end position="81"/>
    </location>
</feature>
<dbReference type="Proteomes" id="UP000075260">
    <property type="component" value="Unassembled WGS sequence"/>
</dbReference>
<protein>
    <submittedName>
        <fullName evidence="2">Uncharacterized protein</fullName>
    </submittedName>
</protein>
<evidence type="ECO:0000313" key="3">
    <source>
        <dbReference type="Proteomes" id="UP000075260"/>
    </source>
</evidence>
<comment type="caution">
    <text evidence="2">The sequence shown here is derived from an EMBL/GenBank/DDBJ whole genome shotgun (WGS) entry which is preliminary data.</text>
</comment>
<name>A0A150QR40_SORCE</name>
<evidence type="ECO:0000256" key="1">
    <source>
        <dbReference type="SAM" id="MobiDB-lite"/>
    </source>
</evidence>
<evidence type="ECO:0000313" key="2">
    <source>
        <dbReference type="EMBL" id="KYF70430.1"/>
    </source>
</evidence>
<organism evidence="2 3">
    <name type="scientific">Sorangium cellulosum</name>
    <name type="common">Polyangium cellulosum</name>
    <dbReference type="NCBI Taxonomy" id="56"/>
    <lineage>
        <taxon>Bacteria</taxon>
        <taxon>Pseudomonadati</taxon>
        <taxon>Myxococcota</taxon>
        <taxon>Polyangia</taxon>
        <taxon>Polyangiales</taxon>
        <taxon>Polyangiaceae</taxon>
        <taxon>Sorangium</taxon>
    </lineage>
</organism>
<sequence length="81" mass="8566">MRYRSEAWPSIALMPRSVYRPLRHMSHSPCAQLAHGTGSGRRTMPTTQSPLSSPLPGGASITSPSDSCPITSRALPGGAHP</sequence>
<reference evidence="2 3" key="1">
    <citation type="submission" date="2014-02" db="EMBL/GenBank/DDBJ databases">
        <title>The small core and large imbalanced accessory genome model reveals a collaborative survival strategy of Sorangium cellulosum strains in nature.</title>
        <authorList>
            <person name="Han K."/>
            <person name="Peng R."/>
            <person name="Blom J."/>
            <person name="Li Y.-Z."/>
        </authorList>
    </citation>
    <scope>NUCLEOTIDE SEQUENCE [LARGE SCALE GENOMIC DNA]</scope>
    <source>
        <strain evidence="2 3">So0008-312</strain>
    </source>
</reference>
<accession>A0A150QR40</accession>
<feature type="compositionally biased region" description="Polar residues" evidence="1">
    <location>
        <begin position="60"/>
        <end position="70"/>
    </location>
</feature>
<feature type="compositionally biased region" description="Low complexity" evidence="1">
    <location>
        <begin position="49"/>
        <end position="58"/>
    </location>
</feature>
<proteinExistence type="predicted"/>
<gene>
    <name evidence="2" type="ORF">BE15_16205</name>
</gene>